<dbReference type="AlphaFoldDB" id="A0A329UM79"/>
<feature type="signal peptide" evidence="1">
    <location>
        <begin position="1"/>
        <end position="23"/>
    </location>
</feature>
<gene>
    <name evidence="2" type="ORF">C4N21_14335</name>
</gene>
<proteinExistence type="predicted"/>
<evidence type="ECO:0000256" key="1">
    <source>
        <dbReference type="SAM" id="SignalP"/>
    </source>
</evidence>
<reference evidence="2 3" key="1">
    <citation type="submission" date="2018-02" db="EMBL/GenBank/DDBJ databases">
        <title>Complete genome sequencing of Faecalibacterium prausnitzii strains isolated from the human gut.</title>
        <authorList>
            <person name="Fitzgerald B.C."/>
            <person name="Shkoporov A.N."/>
            <person name="Ross P.R."/>
            <person name="Hill C."/>
        </authorList>
    </citation>
    <scope>NUCLEOTIDE SEQUENCE [LARGE SCALE GENOMIC DNA]</scope>
    <source>
        <strain evidence="2 3">APC924/119</strain>
    </source>
</reference>
<protein>
    <submittedName>
        <fullName evidence="2">Uncharacterized protein</fullName>
    </submittedName>
</protein>
<dbReference type="EMBL" id="PRLF01000039">
    <property type="protein sequence ID" value="RAW62708.1"/>
    <property type="molecule type" value="Genomic_DNA"/>
</dbReference>
<dbReference type="Proteomes" id="UP000250550">
    <property type="component" value="Unassembled WGS sequence"/>
</dbReference>
<sequence length="190" mass="20567">MKKLIALLLSVLLALTSMAPAYAAKPYLENQNFSIEASIDELADGITFAIIQEADGSLTVQKIEQSDIALQANQRVAGTFHCGLTYHKNASTAHIHWTATSSQITGVRARVYCKPTYVIGGDYGNYFFYGDIDEYRDLNGRYNTASGATDDFDIDSGLKKVNIGWTSASVSTVRGGTLALPASIDTIELN</sequence>
<comment type="caution">
    <text evidence="2">The sequence shown here is derived from an EMBL/GenBank/DDBJ whole genome shotgun (WGS) entry which is preliminary data.</text>
</comment>
<dbReference type="RefSeq" id="WP_112122188.1">
    <property type="nucleotide sequence ID" value="NZ_PRLF01000039.1"/>
</dbReference>
<keyword evidence="1" id="KW-0732">Signal</keyword>
<name>A0A329UM79_9FIRM</name>
<feature type="chain" id="PRO_5016272949" evidence="1">
    <location>
        <begin position="24"/>
        <end position="190"/>
    </location>
</feature>
<organism evidence="2 3">
    <name type="scientific">Faecalibacterium prausnitzii</name>
    <dbReference type="NCBI Taxonomy" id="853"/>
    <lineage>
        <taxon>Bacteria</taxon>
        <taxon>Bacillati</taxon>
        <taxon>Bacillota</taxon>
        <taxon>Clostridia</taxon>
        <taxon>Eubacteriales</taxon>
        <taxon>Oscillospiraceae</taxon>
        <taxon>Faecalibacterium</taxon>
    </lineage>
</organism>
<evidence type="ECO:0000313" key="3">
    <source>
        <dbReference type="Proteomes" id="UP000250550"/>
    </source>
</evidence>
<accession>A0A329UM79</accession>
<evidence type="ECO:0000313" key="2">
    <source>
        <dbReference type="EMBL" id="RAW62708.1"/>
    </source>
</evidence>